<evidence type="ECO:0000313" key="2">
    <source>
        <dbReference type="EMBL" id="SDP93038.1"/>
    </source>
</evidence>
<dbReference type="SUPFAM" id="SSF53756">
    <property type="entry name" value="UDP-Glycosyltransferase/glycogen phosphorylase"/>
    <property type="match status" value="1"/>
</dbReference>
<keyword evidence="2" id="KW-0808">Transferase</keyword>
<feature type="region of interest" description="Disordered" evidence="1">
    <location>
        <begin position="62"/>
        <end position="87"/>
    </location>
</feature>
<evidence type="ECO:0000313" key="3">
    <source>
        <dbReference type="Proteomes" id="UP000199317"/>
    </source>
</evidence>
<accession>A0A1H0WQR9</accession>
<organism evidence="2 3">
    <name type="scientific">Paracidovorax cattleyae</name>
    <dbReference type="NCBI Taxonomy" id="80868"/>
    <lineage>
        <taxon>Bacteria</taxon>
        <taxon>Pseudomonadati</taxon>
        <taxon>Pseudomonadota</taxon>
        <taxon>Betaproteobacteria</taxon>
        <taxon>Burkholderiales</taxon>
        <taxon>Comamonadaceae</taxon>
        <taxon>Paracidovorax</taxon>
    </lineage>
</organism>
<gene>
    <name evidence="2" type="ORF">SAMN04489708_14814</name>
</gene>
<evidence type="ECO:0000256" key="1">
    <source>
        <dbReference type="SAM" id="MobiDB-lite"/>
    </source>
</evidence>
<protein>
    <submittedName>
        <fullName evidence="2">Glycosyltransferase family 20</fullName>
    </submittedName>
</protein>
<sequence length="87" mass="10154">MPPAYRPAIAQPYEAALSMPLDERRERHARLQDNVKTQDLAKWREDYLAALRFAPRGPYWRHGRSGGAGRERRSGDNRVLFPLRRIP</sequence>
<dbReference type="GO" id="GO:0016740">
    <property type="term" value="F:transferase activity"/>
    <property type="evidence" value="ECO:0007669"/>
    <property type="project" value="UniProtKB-KW"/>
</dbReference>
<name>A0A1H0WQR9_9BURK</name>
<proteinExistence type="predicted"/>
<dbReference type="AlphaFoldDB" id="A0A1H0WQR9"/>
<reference evidence="3" key="1">
    <citation type="submission" date="2016-10" db="EMBL/GenBank/DDBJ databases">
        <authorList>
            <person name="Varghese N."/>
            <person name="Submissions S."/>
        </authorList>
    </citation>
    <scope>NUCLEOTIDE SEQUENCE [LARGE SCALE GENOMIC DNA]</scope>
    <source>
        <strain evidence="3">DSM 17101</strain>
    </source>
</reference>
<dbReference type="EMBL" id="FNJL01000048">
    <property type="protein sequence ID" value="SDP93038.1"/>
    <property type="molecule type" value="Genomic_DNA"/>
</dbReference>
<keyword evidence="3" id="KW-1185">Reference proteome</keyword>
<dbReference type="Proteomes" id="UP000199317">
    <property type="component" value="Unassembled WGS sequence"/>
</dbReference>